<dbReference type="OrthoDB" id="4036068at2759"/>
<name>H0GX94_SACCK</name>
<protein>
    <submittedName>
        <fullName evidence="1">Cbt1p</fullName>
    </submittedName>
</protein>
<organism evidence="1 2">
    <name type="scientific">Saccharomyces cerevisiae x Saccharomyces kudriavzevii (strain VIN7)</name>
    <name type="common">Yeast</name>
    <dbReference type="NCBI Taxonomy" id="1095631"/>
    <lineage>
        <taxon>Eukaryota</taxon>
        <taxon>Fungi</taxon>
        <taxon>Dikarya</taxon>
        <taxon>Ascomycota</taxon>
        <taxon>Saccharomycotina</taxon>
        <taxon>Saccharomycetes</taxon>
        <taxon>Saccharomycetales</taxon>
        <taxon>Saccharomycetaceae</taxon>
        <taxon>Saccharomyces</taxon>
    </lineage>
</organism>
<reference evidence="1 2" key="1">
    <citation type="journal article" date="2012" name="FEMS Yeast Res.">
        <title>The genome sequence of the wine yeast VIN7 reveals an allotriploid hybrid genome with Saccharomyces cerevisiae and Saccharomyces kudriavzevii origins.</title>
        <authorList>
            <person name="Borneman A.R."/>
            <person name="Desany B.A."/>
            <person name="Riches D."/>
            <person name="Affourtit J.P."/>
            <person name="Forgan A.H."/>
            <person name="Pretorius I.S."/>
            <person name="Egholm M."/>
            <person name="Chambers P.J."/>
        </authorList>
    </citation>
    <scope>NUCLEOTIDE SEQUENCE [LARGE SCALE GENOMIC DNA]</scope>
    <source>
        <strain evidence="1 2">VIN7</strain>
    </source>
</reference>
<dbReference type="EMBL" id="AGVY01000286">
    <property type="protein sequence ID" value="EHN01571.1"/>
    <property type="molecule type" value="Genomic_DNA"/>
</dbReference>
<evidence type="ECO:0000313" key="1">
    <source>
        <dbReference type="EMBL" id="EHN01571.1"/>
    </source>
</evidence>
<dbReference type="HOGENOM" id="CLU_090080_0_0_1"/>
<proteinExistence type="predicted"/>
<sequence>MVSYGTCSSEVLKALKTPKFVLKYGKVTSGQRFKLKCKIKEKLCENKYQEYLNEYNTFLLYDWESSGAVSTTDSSYSLPYLWKEFIREAVVKGAINDKFPTVFMKKRLRNFAMGRCLGLDFLTDPSGSAHEYRCLFQTVQDIPYLSKLILFKSMPSVPIRLRVHTIGININSGPNRSVASSAGGEAGINEAVSYIQPLLEESSRMYRNLDYWKLLKIARANTQDGPLDESTPIKSQVKLLLDQLATNQMTSPSVTDHGGHNWLIFTRKQK</sequence>
<gene>
    <name evidence="1" type="ORF">VIN7_8230</name>
</gene>
<evidence type="ECO:0000313" key="2">
    <source>
        <dbReference type="Proteomes" id="UP000009009"/>
    </source>
</evidence>
<comment type="caution">
    <text evidence="1">The sequence shown here is derived from an EMBL/GenBank/DDBJ whole genome shotgun (WGS) entry which is preliminary data.</text>
</comment>
<accession>H0GX94</accession>
<dbReference type="Proteomes" id="UP000009009">
    <property type="component" value="Unassembled WGS sequence"/>
</dbReference>
<keyword evidence="2" id="KW-1185">Reference proteome</keyword>
<dbReference type="PhylomeDB" id="H0GX94"/>
<dbReference type="AlphaFoldDB" id="H0GX94"/>